<reference evidence="2 3" key="1">
    <citation type="submission" date="2019-04" db="EMBL/GenBank/DDBJ databases">
        <title>Annotation for the trematode Fasciola gigantica.</title>
        <authorList>
            <person name="Choi Y.-J."/>
        </authorList>
    </citation>
    <scope>NUCLEOTIDE SEQUENCE [LARGE SCALE GENOMIC DNA]</scope>
    <source>
        <strain evidence="2">Uganda_cow_1</strain>
    </source>
</reference>
<dbReference type="AlphaFoldDB" id="A0A504YZQ5"/>
<evidence type="ECO:0000313" key="3">
    <source>
        <dbReference type="Proteomes" id="UP000316759"/>
    </source>
</evidence>
<accession>A0A504YZQ5</accession>
<dbReference type="EMBL" id="SUNJ01002474">
    <property type="protein sequence ID" value="TPP65946.1"/>
    <property type="molecule type" value="Genomic_DNA"/>
</dbReference>
<dbReference type="OrthoDB" id="10575279at2759"/>
<feature type="region of interest" description="Disordered" evidence="1">
    <location>
        <begin position="202"/>
        <end position="279"/>
    </location>
</feature>
<evidence type="ECO:0000313" key="2">
    <source>
        <dbReference type="EMBL" id="TPP65946.1"/>
    </source>
</evidence>
<gene>
    <name evidence="2" type="ORF">FGIG_05727</name>
</gene>
<name>A0A504YZQ5_FASGI</name>
<organism evidence="2 3">
    <name type="scientific">Fasciola gigantica</name>
    <name type="common">Giant liver fluke</name>
    <dbReference type="NCBI Taxonomy" id="46835"/>
    <lineage>
        <taxon>Eukaryota</taxon>
        <taxon>Metazoa</taxon>
        <taxon>Spiralia</taxon>
        <taxon>Lophotrochozoa</taxon>
        <taxon>Platyhelminthes</taxon>
        <taxon>Trematoda</taxon>
        <taxon>Digenea</taxon>
        <taxon>Plagiorchiida</taxon>
        <taxon>Echinostomata</taxon>
        <taxon>Echinostomatoidea</taxon>
        <taxon>Fasciolidae</taxon>
        <taxon>Fasciola</taxon>
    </lineage>
</organism>
<comment type="caution">
    <text evidence="2">The sequence shown here is derived from an EMBL/GenBank/DDBJ whole genome shotgun (WGS) entry which is preliminary data.</text>
</comment>
<evidence type="ECO:0000256" key="1">
    <source>
        <dbReference type="SAM" id="MobiDB-lite"/>
    </source>
</evidence>
<proteinExistence type="predicted"/>
<sequence length="279" mass="30680">MVDNYETLIRDMSCKFGFAVSHLRVIHLRYGPDSSVPLSPSCTVFSMGNGGTSGGGIPERRASSGYRSTAVHDTRYIPWVRFAGYSATRISAQPTASRVFHRSDSVLPSDPTATIRSERHRVSLCPSIRSICCWIPLTFWHLVQSTPAPENTSICNVLLAAEPPPLPDRPNLAKSNMLELPGLSQRHPSQSETDLFRRLSSNEASDLLVPPSPSDLSTSTYDRRSLRNMARPETTHQRPSLPHSLPPIPNRSCASDRGCRVVLPESGDTAPPIPERQVS</sequence>
<protein>
    <submittedName>
        <fullName evidence="2">Uncharacterized protein</fullName>
    </submittedName>
</protein>
<keyword evidence="3" id="KW-1185">Reference proteome</keyword>
<dbReference type="Proteomes" id="UP000316759">
    <property type="component" value="Unassembled WGS sequence"/>
</dbReference>